<reference evidence="1 2" key="2">
    <citation type="submission" date="2018-11" db="EMBL/GenBank/DDBJ databases">
        <authorList>
            <consortium name="Pathogen Informatics"/>
        </authorList>
    </citation>
    <scope>NUCLEOTIDE SEQUENCE [LARGE SCALE GENOMIC DNA]</scope>
</reference>
<dbReference type="AlphaFoldDB" id="A0A0R3QWN9"/>
<organism evidence="3">
    <name type="scientific">Brugia timori</name>
    <dbReference type="NCBI Taxonomy" id="42155"/>
    <lineage>
        <taxon>Eukaryota</taxon>
        <taxon>Metazoa</taxon>
        <taxon>Ecdysozoa</taxon>
        <taxon>Nematoda</taxon>
        <taxon>Chromadorea</taxon>
        <taxon>Rhabditida</taxon>
        <taxon>Spirurina</taxon>
        <taxon>Spiruromorpha</taxon>
        <taxon>Filarioidea</taxon>
        <taxon>Onchocercidae</taxon>
        <taxon>Brugia</taxon>
    </lineage>
</organism>
<sequence>MKLILKEHEKYTLSLHLCLLTRRYILVKQNREKNCRKSNLNWKHSTHLNISDYFIKFAHTSRYCKPLYSAKWCTNRAAHMSPATL</sequence>
<reference evidence="3" key="1">
    <citation type="submission" date="2017-02" db="UniProtKB">
        <authorList>
            <consortium name="WormBaseParasite"/>
        </authorList>
    </citation>
    <scope>IDENTIFICATION</scope>
</reference>
<gene>
    <name evidence="1" type="ORF">BTMF_LOCUS10175</name>
</gene>
<evidence type="ECO:0000313" key="2">
    <source>
        <dbReference type="Proteomes" id="UP000280834"/>
    </source>
</evidence>
<dbReference type="WBParaSite" id="BTMF_0001214701-mRNA-1">
    <property type="protein sequence ID" value="BTMF_0001214701-mRNA-1"/>
    <property type="gene ID" value="BTMF_0001214701"/>
</dbReference>
<protein>
    <submittedName>
        <fullName evidence="3">Ovule protein</fullName>
    </submittedName>
</protein>
<name>A0A0R3QWN9_9BILA</name>
<evidence type="ECO:0000313" key="3">
    <source>
        <dbReference type="WBParaSite" id="BTMF_0001214701-mRNA-1"/>
    </source>
</evidence>
<proteinExistence type="predicted"/>
<dbReference type="EMBL" id="UZAG01017409">
    <property type="protein sequence ID" value="VDO34569.1"/>
    <property type="molecule type" value="Genomic_DNA"/>
</dbReference>
<keyword evidence="2" id="KW-1185">Reference proteome</keyword>
<dbReference type="Proteomes" id="UP000280834">
    <property type="component" value="Unassembled WGS sequence"/>
</dbReference>
<accession>A0A0R3QWN9</accession>
<evidence type="ECO:0000313" key="1">
    <source>
        <dbReference type="EMBL" id="VDO34569.1"/>
    </source>
</evidence>